<comment type="function">
    <text evidence="1 9">Catalyzes the acetylation of L-2,4-diaminobutyrate (DABA) to gamma-N-acetyl-alpha,gamma-diaminobutyric acid (ADABA) with acetyl coenzyme A.</text>
</comment>
<evidence type="ECO:0000256" key="1">
    <source>
        <dbReference type="ARBA" id="ARBA00003741"/>
    </source>
</evidence>
<evidence type="ECO:0000256" key="7">
    <source>
        <dbReference type="ARBA" id="ARBA00023315"/>
    </source>
</evidence>
<dbReference type="Pfam" id="PF00583">
    <property type="entry name" value="Acetyltransf_1"/>
    <property type="match status" value="1"/>
</dbReference>
<evidence type="ECO:0000256" key="2">
    <source>
        <dbReference type="ARBA" id="ARBA00004978"/>
    </source>
</evidence>
<dbReference type="InterPro" id="IPR000182">
    <property type="entry name" value="GNAT_dom"/>
</dbReference>
<keyword evidence="6 9" id="KW-0808">Transferase</keyword>
<protein>
    <recommendedName>
        <fullName evidence="5 9">L-2,4-diaminobutyric acid acetyltransferase</fullName>
        <shortName evidence="9">DABA acetyltransferase</shortName>
        <ecNumber evidence="4 9">2.3.1.178</ecNumber>
    </recommendedName>
</protein>
<proteinExistence type="inferred from homology"/>
<dbReference type="InterPro" id="IPR016181">
    <property type="entry name" value="Acyl_CoA_acyltransferase"/>
</dbReference>
<dbReference type="RefSeq" id="WP_379585682.1">
    <property type="nucleotide sequence ID" value="NZ_JBHSQW010000031.1"/>
</dbReference>
<comment type="pathway">
    <text evidence="2 9">Amine and polyamine biosynthesis; ectoine biosynthesis; L-ectoine from L-aspartate 4-semialdehyde: step 2/3.</text>
</comment>
<comment type="catalytic activity">
    <reaction evidence="8 9">
        <text>L-2,4-diaminobutanoate + acetyl-CoA = (2S)-4-acetamido-2-aminobutanoate + CoA + H(+)</text>
        <dbReference type="Rhea" id="RHEA:16901"/>
        <dbReference type="ChEBI" id="CHEBI:15378"/>
        <dbReference type="ChEBI" id="CHEBI:57287"/>
        <dbReference type="ChEBI" id="CHEBI:57288"/>
        <dbReference type="ChEBI" id="CHEBI:58761"/>
        <dbReference type="ChEBI" id="CHEBI:58929"/>
        <dbReference type="EC" id="2.3.1.178"/>
    </reaction>
</comment>
<evidence type="ECO:0000256" key="4">
    <source>
        <dbReference type="ARBA" id="ARBA00012355"/>
    </source>
</evidence>
<dbReference type="EC" id="2.3.1.178" evidence="4 9"/>
<name>A0ABW1J3K0_9PSEU</name>
<evidence type="ECO:0000256" key="9">
    <source>
        <dbReference type="RuleBase" id="RU365045"/>
    </source>
</evidence>
<evidence type="ECO:0000256" key="6">
    <source>
        <dbReference type="ARBA" id="ARBA00022679"/>
    </source>
</evidence>
<sequence>MVAPQTTTAYLRSASADLSIAAPVIDDGVELWRLATESRRLDVNSRYSYLLWCRDFAATSVIARWSGAAVGFVTGYRRPAEPNTLVVWQVAVDASVRGRGVASRLLDALFDRVDGVDHLETTITPDNEPSTRLFTAFAERRGAEIARSELFDRSLLGAGHQPEILHRIGPIAQGRGT</sequence>
<dbReference type="CDD" id="cd04301">
    <property type="entry name" value="NAT_SF"/>
    <property type="match status" value="1"/>
</dbReference>
<keyword evidence="7 9" id="KW-0012">Acyltransferase</keyword>
<dbReference type="SUPFAM" id="SSF55729">
    <property type="entry name" value="Acyl-CoA N-acyltransferases (Nat)"/>
    <property type="match status" value="1"/>
</dbReference>
<organism evidence="11 12">
    <name type="scientific">Pseudonocardia hispaniensis</name>
    <dbReference type="NCBI Taxonomy" id="904933"/>
    <lineage>
        <taxon>Bacteria</taxon>
        <taxon>Bacillati</taxon>
        <taxon>Actinomycetota</taxon>
        <taxon>Actinomycetes</taxon>
        <taxon>Pseudonocardiales</taxon>
        <taxon>Pseudonocardiaceae</taxon>
        <taxon>Pseudonocardia</taxon>
    </lineage>
</organism>
<dbReference type="PROSITE" id="PS51186">
    <property type="entry name" value="GNAT"/>
    <property type="match status" value="1"/>
</dbReference>
<reference evidence="12" key="1">
    <citation type="journal article" date="2019" name="Int. J. Syst. Evol. Microbiol.">
        <title>The Global Catalogue of Microorganisms (GCM) 10K type strain sequencing project: providing services to taxonomists for standard genome sequencing and annotation.</title>
        <authorList>
            <consortium name="The Broad Institute Genomics Platform"/>
            <consortium name="The Broad Institute Genome Sequencing Center for Infectious Disease"/>
            <person name="Wu L."/>
            <person name="Ma J."/>
        </authorList>
    </citation>
    <scope>NUCLEOTIDE SEQUENCE [LARGE SCALE GENOMIC DNA]</scope>
    <source>
        <strain evidence="12">CCM 8391</strain>
    </source>
</reference>
<evidence type="ECO:0000313" key="11">
    <source>
        <dbReference type="EMBL" id="MFC5995393.1"/>
    </source>
</evidence>
<dbReference type="InterPro" id="IPR012772">
    <property type="entry name" value="Ectoine_EctA"/>
</dbReference>
<comment type="similarity">
    <text evidence="3 9">Belongs to the acetyltransferase family. EctA subfamily.</text>
</comment>
<comment type="caution">
    <text evidence="11">The sequence shown here is derived from an EMBL/GenBank/DDBJ whole genome shotgun (WGS) entry which is preliminary data.</text>
</comment>
<keyword evidence="12" id="KW-1185">Reference proteome</keyword>
<evidence type="ECO:0000313" key="12">
    <source>
        <dbReference type="Proteomes" id="UP001596302"/>
    </source>
</evidence>
<dbReference type="GO" id="GO:0033816">
    <property type="term" value="F:diaminobutyrate acetyltransferase activity"/>
    <property type="evidence" value="ECO:0007669"/>
    <property type="project" value="UniProtKB-EC"/>
</dbReference>
<dbReference type="EMBL" id="JBHSQW010000031">
    <property type="protein sequence ID" value="MFC5995393.1"/>
    <property type="molecule type" value="Genomic_DNA"/>
</dbReference>
<dbReference type="Gene3D" id="3.40.630.30">
    <property type="match status" value="1"/>
</dbReference>
<gene>
    <name evidence="9 11" type="primary">ectA</name>
    <name evidence="11" type="ORF">ACFQE5_14355</name>
</gene>
<feature type="domain" description="N-acetyltransferase" evidence="10">
    <location>
        <begin position="16"/>
        <end position="168"/>
    </location>
</feature>
<dbReference type="Proteomes" id="UP001596302">
    <property type="component" value="Unassembled WGS sequence"/>
</dbReference>
<dbReference type="NCBIfam" id="TIGR02406">
    <property type="entry name" value="ectoine_EctA"/>
    <property type="match status" value="1"/>
</dbReference>
<evidence type="ECO:0000256" key="8">
    <source>
        <dbReference type="ARBA" id="ARBA00048924"/>
    </source>
</evidence>
<accession>A0ABW1J3K0</accession>
<evidence type="ECO:0000259" key="10">
    <source>
        <dbReference type="PROSITE" id="PS51186"/>
    </source>
</evidence>
<evidence type="ECO:0000256" key="3">
    <source>
        <dbReference type="ARBA" id="ARBA00010712"/>
    </source>
</evidence>
<evidence type="ECO:0000256" key="5">
    <source>
        <dbReference type="ARBA" id="ARBA00017935"/>
    </source>
</evidence>